<feature type="compositionally biased region" description="Polar residues" evidence="1">
    <location>
        <begin position="102"/>
        <end position="112"/>
    </location>
</feature>
<evidence type="ECO:0000313" key="3">
    <source>
        <dbReference type="Proteomes" id="UP001497516"/>
    </source>
</evidence>
<accession>A0AAV2CFZ5</accession>
<dbReference type="Proteomes" id="UP001497516">
    <property type="component" value="Chromosome 1"/>
</dbReference>
<organism evidence="2 3">
    <name type="scientific">Linum trigynum</name>
    <dbReference type="NCBI Taxonomy" id="586398"/>
    <lineage>
        <taxon>Eukaryota</taxon>
        <taxon>Viridiplantae</taxon>
        <taxon>Streptophyta</taxon>
        <taxon>Embryophyta</taxon>
        <taxon>Tracheophyta</taxon>
        <taxon>Spermatophyta</taxon>
        <taxon>Magnoliopsida</taxon>
        <taxon>eudicotyledons</taxon>
        <taxon>Gunneridae</taxon>
        <taxon>Pentapetalae</taxon>
        <taxon>rosids</taxon>
        <taxon>fabids</taxon>
        <taxon>Malpighiales</taxon>
        <taxon>Linaceae</taxon>
        <taxon>Linum</taxon>
    </lineage>
</organism>
<proteinExistence type="predicted"/>
<name>A0AAV2CFZ5_9ROSI</name>
<dbReference type="EMBL" id="OZ034813">
    <property type="protein sequence ID" value="CAL1355293.1"/>
    <property type="molecule type" value="Genomic_DNA"/>
</dbReference>
<keyword evidence="3" id="KW-1185">Reference proteome</keyword>
<reference evidence="2 3" key="1">
    <citation type="submission" date="2024-04" db="EMBL/GenBank/DDBJ databases">
        <authorList>
            <person name="Fracassetti M."/>
        </authorList>
    </citation>
    <scope>NUCLEOTIDE SEQUENCE [LARGE SCALE GENOMIC DNA]</scope>
</reference>
<evidence type="ECO:0000313" key="2">
    <source>
        <dbReference type="EMBL" id="CAL1355293.1"/>
    </source>
</evidence>
<dbReference type="AlphaFoldDB" id="A0AAV2CFZ5"/>
<protein>
    <submittedName>
        <fullName evidence="2">Uncharacterized protein</fullName>
    </submittedName>
</protein>
<gene>
    <name evidence="2" type="ORF">LTRI10_LOCUS3062</name>
</gene>
<sequence length="129" mass="14424">MGPSKRVWQARITVIGEVVPNKVAKVKEVAKEKSLAMDLVEGWVETIGVLRRVETVTPPPEAGLITDDRFTLVVNRRQKTKVGPSGVNQGFRRSRLDEQSFPRLQQSRSGSRNVDPLPSLPRGRGRGRR</sequence>
<evidence type="ECO:0000256" key="1">
    <source>
        <dbReference type="SAM" id="MobiDB-lite"/>
    </source>
</evidence>
<feature type="region of interest" description="Disordered" evidence="1">
    <location>
        <begin position="79"/>
        <end position="129"/>
    </location>
</feature>